<dbReference type="GO" id="GO:0003676">
    <property type="term" value="F:nucleic acid binding"/>
    <property type="evidence" value="ECO:0007669"/>
    <property type="project" value="InterPro"/>
</dbReference>
<dbReference type="Pfam" id="PF00665">
    <property type="entry name" value="rve"/>
    <property type="match status" value="1"/>
</dbReference>
<dbReference type="Proteomes" id="UP000298173">
    <property type="component" value="Unassembled WGS sequence"/>
</dbReference>
<gene>
    <name evidence="2" type="ORF">E3O06_09155</name>
</gene>
<proteinExistence type="predicted"/>
<protein>
    <recommendedName>
        <fullName evidence="1">Integrase catalytic domain-containing protein</fullName>
    </recommendedName>
</protein>
<dbReference type="GO" id="GO:0015074">
    <property type="term" value="P:DNA integration"/>
    <property type="evidence" value="ECO:0007669"/>
    <property type="project" value="InterPro"/>
</dbReference>
<feature type="domain" description="Integrase catalytic" evidence="1">
    <location>
        <begin position="37"/>
        <end position="151"/>
    </location>
</feature>
<dbReference type="EMBL" id="SOEY01000018">
    <property type="protein sequence ID" value="TFB73375.1"/>
    <property type="molecule type" value="Genomic_DNA"/>
</dbReference>
<evidence type="ECO:0000259" key="1">
    <source>
        <dbReference type="PROSITE" id="PS50994"/>
    </source>
</evidence>
<dbReference type="RefSeq" id="WP_134502958.1">
    <property type="nucleotide sequence ID" value="NZ_SOEY01000018.1"/>
</dbReference>
<dbReference type="InterPro" id="IPR050900">
    <property type="entry name" value="Transposase_IS3/IS150/IS904"/>
</dbReference>
<dbReference type="PROSITE" id="PS50994">
    <property type="entry name" value="INTEGRASE"/>
    <property type="match status" value="1"/>
</dbReference>
<evidence type="ECO:0000313" key="3">
    <source>
        <dbReference type="Proteomes" id="UP000298173"/>
    </source>
</evidence>
<name>A0A4R8UYM6_9MICO</name>
<dbReference type="Gene3D" id="3.30.420.10">
    <property type="entry name" value="Ribonuclease H-like superfamily/Ribonuclease H"/>
    <property type="match status" value="1"/>
</dbReference>
<dbReference type="OrthoDB" id="4281720at2"/>
<keyword evidence="3" id="KW-1185">Reference proteome</keyword>
<accession>A0A4R8UYM6</accession>
<dbReference type="InterPro" id="IPR001584">
    <property type="entry name" value="Integrase_cat-core"/>
</dbReference>
<dbReference type="SUPFAM" id="SSF53098">
    <property type="entry name" value="Ribonuclease H-like"/>
    <property type="match status" value="1"/>
</dbReference>
<dbReference type="PANTHER" id="PTHR46889:SF4">
    <property type="entry name" value="TRANSPOSASE INSO FOR INSERTION SEQUENCE ELEMENT IS911B-RELATED"/>
    <property type="match status" value="1"/>
</dbReference>
<organism evidence="2 3">
    <name type="scientific">Cryobacterium glaciale</name>
    <dbReference type="NCBI Taxonomy" id="1259145"/>
    <lineage>
        <taxon>Bacteria</taxon>
        <taxon>Bacillati</taxon>
        <taxon>Actinomycetota</taxon>
        <taxon>Actinomycetes</taxon>
        <taxon>Micrococcales</taxon>
        <taxon>Microbacteriaceae</taxon>
        <taxon>Cryobacterium</taxon>
    </lineage>
</organism>
<sequence length="151" mass="16578">MADLGLMSPLAERAFKRAKARAARLKDPVDLLNRDFGSLIPGSILVGDITYVATREGWLYVATVIDLATRQVLGYATSNRQTTQLIVRAMTAARASGLIVKGAVFHTDHGTQYRSKQFSNYCRRAGIHRSMGARMECWDCETINASGRVAA</sequence>
<dbReference type="AlphaFoldDB" id="A0A4R8UYM6"/>
<comment type="caution">
    <text evidence="2">The sequence shown here is derived from an EMBL/GenBank/DDBJ whole genome shotgun (WGS) entry which is preliminary data.</text>
</comment>
<dbReference type="PANTHER" id="PTHR46889">
    <property type="entry name" value="TRANSPOSASE INSF FOR INSERTION SEQUENCE IS3B-RELATED"/>
    <property type="match status" value="1"/>
</dbReference>
<evidence type="ECO:0000313" key="2">
    <source>
        <dbReference type="EMBL" id="TFB73375.1"/>
    </source>
</evidence>
<reference evidence="2 3" key="1">
    <citation type="submission" date="2019-03" db="EMBL/GenBank/DDBJ databases">
        <title>Genomics of glacier-inhabiting Cryobacterium strains.</title>
        <authorList>
            <person name="Liu Q."/>
            <person name="Xin Y.-H."/>
        </authorList>
    </citation>
    <scope>NUCLEOTIDE SEQUENCE [LARGE SCALE GENOMIC DNA]</scope>
    <source>
        <strain evidence="2 3">HLT2-23</strain>
    </source>
</reference>
<dbReference type="InterPro" id="IPR012337">
    <property type="entry name" value="RNaseH-like_sf"/>
</dbReference>
<dbReference type="InterPro" id="IPR036397">
    <property type="entry name" value="RNaseH_sf"/>
</dbReference>